<organism evidence="1 2">
    <name type="scientific">Dreissena polymorpha</name>
    <name type="common">Zebra mussel</name>
    <name type="synonym">Mytilus polymorpha</name>
    <dbReference type="NCBI Taxonomy" id="45954"/>
    <lineage>
        <taxon>Eukaryota</taxon>
        <taxon>Metazoa</taxon>
        <taxon>Spiralia</taxon>
        <taxon>Lophotrochozoa</taxon>
        <taxon>Mollusca</taxon>
        <taxon>Bivalvia</taxon>
        <taxon>Autobranchia</taxon>
        <taxon>Heteroconchia</taxon>
        <taxon>Euheterodonta</taxon>
        <taxon>Imparidentia</taxon>
        <taxon>Neoheterodontei</taxon>
        <taxon>Myida</taxon>
        <taxon>Dreissenoidea</taxon>
        <taxon>Dreissenidae</taxon>
        <taxon>Dreissena</taxon>
    </lineage>
</organism>
<evidence type="ECO:0000313" key="2">
    <source>
        <dbReference type="Proteomes" id="UP000828390"/>
    </source>
</evidence>
<dbReference type="AlphaFoldDB" id="A0A9D4DC13"/>
<reference evidence="1" key="1">
    <citation type="journal article" date="2019" name="bioRxiv">
        <title>The Genome of the Zebra Mussel, Dreissena polymorpha: A Resource for Invasive Species Research.</title>
        <authorList>
            <person name="McCartney M.A."/>
            <person name="Auch B."/>
            <person name="Kono T."/>
            <person name="Mallez S."/>
            <person name="Zhang Y."/>
            <person name="Obille A."/>
            <person name="Becker A."/>
            <person name="Abrahante J.E."/>
            <person name="Garbe J."/>
            <person name="Badalamenti J.P."/>
            <person name="Herman A."/>
            <person name="Mangelson H."/>
            <person name="Liachko I."/>
            <person name="Sullivan S."/>
            <person name="Sone E.D."/>
            <person name="Koren S."/>
            <person name="Silverstein K.A.T."/>
            <person name="Beckman K.B."/>
            <person name="Gohl D.M."/>
        </authorList>
    </citation>
    <scope>NUCLEOTIDE SEQUENCE</scope>
    <source>
        <strain evidence="1">Duluth1</strain>
        <tissue evidence="1">Whole animal</tissue>
    </source>
</reference>
<protein>
    <submittedName>
        <fullName evidence="1">Uncharacterized protein</fullName>
    </submittedName>
</protein>
<keyword evidence="2" id="KW-1185">Reference proteome</keyword>
<reference evidence="1" key="2">
    <citation type="submission" date="2020-11" db="EMBL/GenBank/DDBJ databases">
        <authorList>
            <person name="McCartney M.A."/>
            <person name="Auch B."/>
            <person name="Kono T."/>
            <person name="Mallez S."/>
            <person name="Becker A."/>
            <person name="Gohl D.M."/>
            <person name="Silverstein K.A.T."/>
            <person name="Koren S."/>
            <person name="Bechman K.B."/>
            <person name="Herman A."/>
            <person name="Abrahante J.E."/>
            <person name="Garbe J."/>
        </authorList>
    </citation>
    <scope>NUCLEOTIDE SEQUENCE</scope>
    <source>
        <strain evidence="1">Duluth1</strain>
        <tissue evidence="1">Whole animal</tissue>
    </source>
</reference>
<evidence type="ECO:0000313" key="1">
    <source>
        <dbReference type="EMBL" id="KAH3741934.1"/>
    </source>
</evidence>
<accession>A0A9D4DC13</accession>
<gene>
    <name evidence="1" type="ORF">DPMN_048664</name>
</gene>
<name>A0A9D4DC13_DREPO</name>
<proteinExistence type="predicted"/>
<dbReference type="EMBL" id="JAIWYP010000011">
    <property type="protein sequence ID" value="KAH3741934.1"/>
    <property type="molecule type" value="Genomic_DNA"/>
</dbReference>
<dbReference type="Proteomes" id="UP000828390">
    <property type="component" value="Unassembled WGS sequence"/>
</dbReference>
<comment type="caution">
    <text evidence="1">The sequence shown here is derived from an EMBL/GenBank/DDBJ whole genome shotgun (WGS) entry which is preliminary data.</text>
</comment>
<sequence>MTRLGYGEEMRRWRVEKHRENDRMHNAGSHDFTEITAGSKAEGLTCLLEGDLDLLTVLNGVLCVEAGISIQTILDGVEVYRMDTRVYPGHCRLLQEGQTHTRWE</sequence>